<name>A0A2S5CZX0_LYSSH</name>
<dbReference type="AlphaFoldDB" id="A0A2S5CZX0"/>
<evidence type="ECO:0000313" key="3">
    <source>
        <dbReference type="Proteomes" id="UP000237319"/>
    </source>
</evidence>
<feature type="transmembrane region" description="Helical" evidence="1">
    <location>
        <begin position="5"/>
        <end position="27"/>
    </location>
</feature>
<sequence length="60" mass="6906">MILKILNAIIGILIIFIGSIFMNITVYNETMQTMTYKGFGFFIMIVGFLYLKNFAKMGKQ</sequence>
<dbReference type="EMBL" id="PGLV01000001">
    <property type="protein sequence ID" value="POZ56370.1"/>
    <property type="molecule type" value="Genomic_DNA"/>
</dbReference>
<accession>A0A2S5CZX0</accession>
<organism evidence="2 3">
    <name type="scientific">Lysinibacillus sphaericus</name>
    <name type="common">Bacillus sphaericus</name>
    <dbReference type="NCBI Taxonomy" id="1421"/>
    <lineage>
        <taxon>Bacteria</taxon>
        <taxon>Bacillati</taxon>
        <taxon>Bacillota</taxon>
        <taxon>Bacilli</taxon>
        <taxon>Bacillales</taxon>
        <taxon>Bacillaceae</taxon>
        <taxon>Lysinibacillus</taxon>
    </lineage>
</organism>
<gene>
    <name evidence="2" type="ORF">LYSIN_01153</name>
</gene>
<keyword evidence="1" id="KW-1133">Transmembrane helix</keyword>
<keyword evidence="3" id="KW-1185">Reference proteome</keyword>
<protein>
    <submittedName>
        <fullName evidence="2">Uncharacterized protein</fullName>
    </submittedName>
</protein>
<evidence type="ECO:0000313" key="2">
    <source>
        <dbReference type="EMBL" id="POZ56370.1"/>
    </source>
</evidence>
<dbReference type="RefSeq" id="WP_069512527.1">
    <property type="nucleotide sequence ID" value="NZ_CP194323.1"/>
</dbReference>
<reference evidence="2 3" key="1">
    <citation type="submission" date="2017-11" db="EMBL/GenBank/DDBJ databases">
        <title>Genome sequence of Lysinibacillus sphaericus, a lignin-degrading bacteria isolated from municipal solid waste soil.</title>
        <authorList>
            <person name="Persinoti G.F."/>
            <person name="Paixao D.A."/>
            <person name="Bugg T.D."/>
            <person name="Squina F.M."/>
        </authorList>
    </citation>
    <scope>NUCLEOTIDE SEQUENCE [LARGE SCALE GENOMIC DNA]</scope>
    <source>
        <strain evidence="2 3">A1</strain>
    </source>
</reference>
<evidence type="ECO:0000256" key="1">
    <source>
        <dbReference type="SAM" id="Phobius"/>
    </source>
</evidence>
<dbReference type="Proteomes" id="UP000237319">
    <property type="component" value="Unassembled WGS sequence"/>
</dbReference>
<comment type="caution">
    <text evidence="2">The sequence shown here is derived from an EMBL/GenBank/DDBJ whole genome shotgun (WGS) entry which is preliminary data.</text>
</comment>
<feature type="transmembrane region" description="Helical" evidence="1">
    <location>
        <begin position="33"/>
        <end position="51"/>
    </location>
</feature>
<keyword evidence="1" id="KW-0812">Transmembrane</keyword>
<keyword evidence="1" id="KW-0472">Membrane</keyword>
<proteinExistence type="predicted"/>